<evidence type="ECO:0000313" key="2">
    <source>
        <dbReference type="EMBL" id="NEV63691.1"/>
    </source>
</evidence>
<evidence type="ECO:0000256" key="1">
    <source>
        <dbReference type="SAM" id="MobiDB-lite"/>
    </source>
</evidence>
<comment type="caution">
    <text evidence="2">The sequence shown here is derived from an EMBL/GenBank/DDBJ whole genome shotgun (WGS) entry which is preliminary data.</text>
</comment>
<dbReference type="EMBL" id="JAAIJQ010000059">
    <property type="protein sequence ID" value="NEV63691.1"/>
    <property type="molecule type" value="Genomic_DNA"/>
</dbReference>
<dbReference type="Proteomes" id="UP000483379">
    <property type="component" value="Unassembled WGS sequence"/>
</dbReference>
<gene>
    <name evidence="2" type="ORF">G3446_17645</name>
</gene>
<keyword evidence="3" id="KW-1185">Reference proteome</keyword>
<sequence length="79" mass="9034">MNAYKTYAQLDASGRLVLEGLPFRQGALVEVLVIDQTRRPEERVESWRALMRHTQALPQSQSITDEDIAAEVDRHRSGR</sequence>
<feature type="region of interest" description="Disordered" evidence="1">
    <location>
        <begin position="58"/>
        <end position="79"/>
    </location>
</feature>
<reference evidence="2 3" key="1">
    <citation type="submission" date="2020-02" db="EMBL/GenBank/DDBJ databases">
        <title>Genome sequences of Thiorhodococcus mannitoliphagus and Thiorhodococcus minor, purple sulfur photosynthetic bacteria in the gammaproteobacterial family, Chromatiaceae.</title>
        <authorList>
            <person name="Aviles F.A."/>
            <person name="Meyer T.E."/>
            <person name="Kyndt J.A."/>
        </authorList>
    </citation>
    <scope>NUCLEOTIDE SEQUENCE [LARGE SCALE GENOMIC DNA]</scope>
    <source>
        <strain evidence="2 3">DSM 11518</strain>
    </source>
</reference>
<organism evidence="2 3">
    <name type="scientific">Thiorhodococcus minor</name>
    <dbReference type="NCBI Taxonomy" id="57489"/>
    <lineage>
        <taxon>Bacteria</taxon>
        <taxon>Pseudomonadati</taxon>
        <taxon>Pseudomonadota</taxon>
        <taxon>Gammaproteobacteria</taxon>
        <taxon>Chromatiales</taxon>
        <taxon>Chromatiaceae</taxon>
        <taxon>Thiorhodococcus</taxon>
    </lineage>
</organism>
<dbReference type="AlphaFoldDB" id="A0A6M0K347"/>
<evidence type="ECO:0000313" key="3">
    <source>
        <dbReference type="Proteomes" id="UP000483379"/>
    </source>
</evidence>
<dbReference type="RefSeq" id="WP_164454154.1">
    <property type="nucleotide sequence ID" value="NZ_JAAIJQ010000059.1"/>
</dbReference>
<proteinExistence type="predicted"/>
<protein>
    <submittedName>
        <fullName evidence="2">Uncharacterized protein</fullName>
    </submittedName>
</protein>
<accession>A0A6M0K347</accession>
<name>A0A6M0K347_9GAMM</name>